<dbReference type="InterPro" id="IPR036249">
    <property type="entry name" value="Thioredoxin-like_sf"/>
</dbReference>
<organism evidence="4 5">
    <name type="scientific">Variibacter gotjawalensis</name>
    <dbReference type="NCBI Taxonomy" id="1333996"/>
    <lineage>
        <taxon>Bacteria</taxon>
        <taxon>Pseudomonadati</taxon>
        <taxon>Pseudomonadota</taxon>
        <taxon>Alphaproteobacteria</taxon>
        <taxon>Hyphomicrobiales</taxon>
        <taxon>Nitrobacteraceae</taxon>
        <taxon>Variibacter</taxon>
    </lineage>
</organism>
<accession>A0A0S3PPP2</accession>
<dbReference type="GO" id="GO:0004364">
    <property type="term" value="F:glutathione transferase activity"/>
    <property type="evidence" value="ECO:0007669"/>
    <property type="project" value="TreeGrafter"/>
</dbReference>
<protein>
    <recommendedName>
        <fullName evidence="1">2-hydroxychromene-2-carboxylate isomerase</fullName>
        <ecNumber evidence="1">5.99.1.4</ecNumber>
    </recommendedName>
</protein>
<dbReference type="EMBL" id="AP014946">
    <property type="protein sequence ID" value="BAT57898.1"/>
    <property type="molecule type" value="Genomic_DNA"/>
</dbReference>
<dbReference type="RefSeq" id="WP_096351038.1">
    <property type="nucleotide sequence ID" value="NZ_AP014946.1"/>
</dbReference>
<dbReference type="EC" id="5.99.1.4" evidence="1"/>
<dbReference type="Pfam" id="PF01323">
    <property type="entry name" value="DSBA"/>
    <property type="match status" value="1"/>
</dbReference>
<dbReference type="AlphaFoldDB" id="A0A0S3PPP2"/>
<dbReference type="CDD" id="cd03022">
    <property type="entry name" value="DsbA_HCCA_Iso"/>
    <property type="match status" value="1"/>
</dbReference>
<evidence type="ECO:0000313" key="5">
    <source>
        <dbReference type="Proteomes" id="UP000236884"/>
    </source>
</evidence>
<evidence type="ECO:0000313" key="4">
    <source>
        <dbReference type="EMBL" id="BAT57898.1"/>
    </source>
</evidence>
<dbReference type="KEGG" id="vgo:GJW-30_1_00408"/>
<dbReference type="Gene3D" id="3.40.30.10">
    <property type="entry name" value="Glutaredoxin"/>
    <property type="match status" value="1"/>
</dbReference>
<evidence type="ECO:0000259" key="3">
    <source>
        <dbReference type="Pfam" id="PF01323"/>
    </source>
</evidence>
<dbReference type="InterPro" id="IPR044087">
    <property type="entry name" value="NahD-like"/>
</dbReference>
<dbReference type="GO" id="GO:1901170">
    <property type="term" value="P:naphthalene catabolic process"/>
    <property type="evidence" value="ECO:0007669"/>
    <property type="project" value="InterPro"/>
</dbReference>
<dbReference type="InterPro" id="IPR014440">
    <property type="entry name" value="HCCAis_GSTk"/>
</dbReference>
<feature type="active site" description="Nucleophile" evidence="2">
    <location>
        <position position="13"/>
    </location>
</feature>
<evidence type="ECO:0000256" key="2">
    <source>
        <dbReference type="PIRSR" id="PIRSR006386-1"/>
    </source>
</evidence>
<keyword evidence="5" id="KW-1185">Reference proteome</keyword>
<keyword evidence="1 4" id="KW-0413">Isomerase</keyword>
<dbReference type="PANTHER" id="PTHR42943">
    <property type="entry name" value="GLUTATHIONE S-TRANSFERASE KAPPA"/>
    <property type="match status" value="1"/>
</dbReference>
<dbReference type="GO" id="GO:0006749">
    <property type="term" value="P:glutathione metabolic process"/>
    <property type="evidence" value="ECO:0007669"/>
    <property type="project" value="TreeGrafter"/>
</dbReference>
<comment type="similarity">
    <text evidence="1">Belongs to the GST superfamily. NadH family.</text>
</comment>
<dbReference type="PIRSF" id="PIRSF006386">
    <property type="entry name" value="HCCAis_GSTk"/>
    <property type="match status" value="1"/>
</dbReference>
<dbReference type="Proteomes" id="UP000236884">
    <property type="component" value="Chromosome"/>
</dbReference>
<reference evidence="4 5" key="1">
    <citation type="submission" date="2015-08" db="EMBL/GenBank/DDBJ databases">
        <title>Investigation of the bacterial diversity of lava forest soil.</title>
        <authorList>
            <person name="Lee J.S."/>
        </authorList>
    </citation>
    <scope>NUCLEOTIDE SEQUENCE [LARGE SCALE GENOMIC DNA]</scope>
    <source>
        <strain evidence="4 5">GJW-30</strain>
    </source>
</reference>
<dbReference type="GO" id="GO:0004602">
    <property type="term" value="F:glutathione peroxidase activity"/>
    <property type="evidence" value="ECO:0007669"/>
    <property type="project" value="TreeGrafter"/>
</dbReference>
<dbReference type="InterPro" id="IPR051924">
    <property type="entry name" value="GST_Kappa/NadH"/>
</dbReference>
<gene>
    <name evidence="4" type="primary">nsaD</name>
    <name evidence="4" type="ORF">GJW-30_1_00408</name>
</gene>
<name>A0A0S3PPP2_9BRAD</name>
<proteinExistence type="inferred from homology"/>
<sequence>MSETIDYYFSMVSPWAYIGTKTFNAIVDRHKLNVNYKPVPLGRVFAETGGLPLGKRHPARVRYRILELQRWREKRGLNFHLRPKQWPFDGTLADCFVVAALADGHDVREFVARGMAAVWEDEVSYADGGELVKLANALKLPGEKLLEAAKSDAINARYEQNYAEAVKVDAFGSPCFVRDGEVFWGQDRLELLDDAITSGRAGFKNDAV</sequence>
<dbReference type="PANTHER" id="PTHR42943:SF13">
    <property type="entry name" value="GLUTATHIONE S-TRANSFERASE KAPPA-RELATED"/>
    <property type="match status" value="1"/>
</dbReference>
<dbReference type="InterPro" id="IPR001853">
    <property type="entry name" value="DSBA-like_thioredoxin_dom"/>
</dbReference>
<comment type="catalytic activity">
    <reaction evidence="1">
        <text>2-hydroxychromene-2-carboxylate = (3E)-4-(2-hydroxyphenyl)-2-oxobut-3-enoate</text>
        <dbReference type="Rhea" id="RHEA:27401"/>
        <dbReference type="ChEBI" id="CHEBI:59350"/>
        <dbReference type="ChEBI" id="CHEBI:59353"/>
        <dbReference type="EC" id="5.99.1.4"/>
    </reaction>
</comment>
<dbReference type="GO" id="GO:0018845">
    <property type="term" value="F:2-hydroxychromene-2-carboxylate isomerase activity"/>
    <property type="evidence" value="ECO:0007669"/>
    <property type="project" value="UniProtKB-UniRule"/>
</dbReference>
<feature type="domain" description="DSBA-like thioredoxin" evidence="3">
    <location>
        <begin position="4"/>
        <end position="196"/>
    </location>
</feature>
<dbReference type="SUPFAM" id="SSF52833">
    <property type="entry name" value="Thioredoxin-like"/>
    <property type="match status" value="1"/>
</dbReference>
<dbReference type="OrthoDB" id="5244108at2"/>
<evidence type="ECO:0000256" key="1">
    <source>
        <dbReference type="PIRNR" id="PIRNR006386"/>
    </source>
</evidence>